<dbReference type="PANTHER" id="PTHR43804">
    <property type="entry name" value="LD18447P"/>
    <property type="match status" value="1"/>
</dbReference>
<feature type="domain" description="Prokaryotic-type class I peptide chain release factors" evidence="8">
    <location>
        <begin position="232"/>
        <end position="248"/>
    </location>
</feature>
<organism evidence="9 10">
    <name type="scientific">Prochlorococcus marinus str. PAC1</name>
    <dbReference type="NCBI Taxonomy" id="59924"/>
    <lineage>
        <taxon>Bacteria</taxon>
        <taxon>Bacillati</taxon>
        <taxon>Cyanobacteriota</taxon>
        <taxon>Cyanophyceae</taxon>
        <taxon>Synechococcales</taxon>
        <taxon>Prochlorococcaceae</taxon>
        <taxon>Prochlorococcus</taxon>
    </lineage>
</organism>
<comment type="subcellular location">
    <subcellularLocation>
        <location evidence="6">Cytoplasm</location>
    </subcellularLocation>
</comment>
<keyword evidence="6" id="KW-0963">Cytoplasm</keyword>
<evidence type="ECO:0000256" key="2">
    <source>
        <dbReference type="ARBA" id="ARBA00010835"/>
    </source>
</evidence>
<dbReference type="SMR" id="A0A0A2CAW8"/>
<dbReference type="GO" id="GO:0016149">
    <property type="term" value="F:translation release factor activity, codon specific"/>
    <property type="evidence" value="ECO:0007669"/>
    <property type="project" value="UniProtKB-UniRule"/>
</dbReference>
<dbReference type="InterPro" id="IPR005139">
    <property type="entry name" value="PCRF"/>
</dbReference>
<feature type="modified residue" description="N5-methylglutamine" evidence="6">
    <location>
        <position position="239"/>
    </location>
</feature>
<protein>
    <recommendedName>
        <fullName evidence="5 6">Peptide chain release factor 1</fullName>
        <shortName evidence="6">RF-1</shortName>
    </recommendedName>
</protein>
<dbReference type="SMART" id="SM00937">
    <property type="entry name" value="PCRF"/>
    <property type="match status" value="1"/>
</dbReference>
<comment type="caution">
    <text evidence="9">The sequence shown here is derived from an EMBL/GenBank/DDBJ whole genome shotgun (WGS) entry which is preliminary data.</text>
</comment>
<evidence type="ECO:0000256" key="5">
    <source>
        <dbReference type="ARBA" id="ARBA00050039"/>
    </source>
</evidence>
<gene>
    <name evidence="6" type="primary">prfA</name>
    <name evidence="9" type="ORF">EV03_0349</name>
</gene>
<dbReference type="Gene3D" id="3.30.160.20">
    <property type="match status" value="1"/>
</dbReference>
<accession>A0A0A2CAW8</accession>
<dbReference type="NCBIfam" id="TIGR00019">
    <property type="entry name" value="prfA"/>
    <property type="match status" value="1"/>
</dbReference>
<dbReference type="Gene3D" id="6.10.140.1950">
    <property type="match status" value="1"/>
</dbReference>
<evidence type="ECO:0000259" key="8">
    <source>
        <dbReference type="PROSITE" id="PS00745"/>
    </source>
</evidence>
<dbReference type="InterPro" id="IPR004373">
    <property type="entry name" value="RF-1"/>
</dbReference>
<evidence type="ECO:0000313" key="10">
    <source>
        <dbReference type="Proteomes" id="UP000030392"/>
    </source>
</evidence>
<keyword evidence="7" id="KW-0175">Coiled coil</keyword>
<dbReference type="EMBL" id="JNAX01000004">
    <property type="protein sequence ID" value="KGG22030.1"/>
    <property type="molecule type" value="Genomic_DNA"/>
</dbReference>
<evidence type="ECO:0000256" key="7">
    <source>
        <dbReference type="SAM" id="Coils"/>
    </source>
</evidence>
<dbReference type="SUPFAM" id="SSF75620">
    <property type="entry name" value="Release factor"/>
    <property type="match status" value="1"/>
</dbReference>
<dbReference type="InterPro" id="IPR045853">
    <property type="entry name" value="Pep_chain_release_fac_I_sf"/>
</dbReference>
<dbReference type="InterPro" id="IPR050057">
    <property type="entry name" value="Prokaryotic/Mito_RF"/>
</dbReference>
<evidence type="ECO:0000256" key="6">
    <source>
        <dbReference type="HAMAP-Rule" id="MF_00093"/>
    </source>
</evidence>
<dbReference type="Pfam" id="PF03462">
    <property type="entry name" value="PCRF"/>
    <property type="match status" value="1"/>
</dbReference>
<evidence type="ECO:0000256" key="3">
    <source>
        <dbReference type="ARBA" id="ARBA00022481"/>
    </source>
</evidence>
<reference evidence="10" key="1">
    <citation type="journal article" date="2014" name="Sci. Data">
        <title>Genomes of diverse isolates of the marine cyanobacterium Prochlorococcus.</title>
        <authorList>
            <person name="Biller S."/>
            <person name="Berube P."/>
            <person name="Thompson J."/>
            <person name="Kelly L."/>
            <person name="Roggensack S."/>
            <person name="Awad L."/>
            <person name="Roache-Johnson K."/>
            <person name="Ding H."/>
            <person name="Giovannoni S.J."/>
            <person name="Moore L.R."/>
            <person name="Chisholm S.W."/>
        </authorList>
    </citation>
    <scope>NUCLEOTIDE SEQUENCE [LARGE SCALE GENOMIC DNA]</scope>
    <source>
        <strain evidence="10">PAC1</strain>
    </source>
</reference>
<dbReference type="FunFam" id="3.30.70.1660:FF:000002">
    <property type="entry name" value="Peptide chain release factor 1"/>
    <property type="match status" value="1"/>
</dbReference>
<comment type="function">
    <text evidence="1 6">Peptide chain release factor 1 directs the termination of translation in response to the peptide chain termination codons UAG and UAA.</text>
</comment>
<dbReference type="RefSeq" id="WP_011824496.1">
    <property type="nucleotide sequence ID" value="NZ_CP138967.1"/>
</dbReference>
<dbReference type="HAMAP" id="MF_00093">
    <property type="entry name" value="Rel_fac_1"/>
    <property type="match status" value="1"/>
</dbReference>
<name>A0A0A2CAW8_PROMR</name>
<sequence length="365" mass="40976">MDSSTLIKRLETAKSSFQNLELQLADPDVASDPKQLETIARERSRLEPLVNDYLKLQIIEKECLEAKGLVKESRDDKEMELLAREELQNLELSKNELIQKLTLALLPKDPRDERSVMLEIRAGAGGNEACLWAGDLARMYERYGQKLGWNVKPISSTEADMGGFREMIISVKGESVYSQLKFEAGVHRVQRVPSTESQGRVHTSTATVAVMPEADPVEVKIESTDLEISTARSGGAGGQNVNKVETAIDLFHKPSGIRVFCTQERSQMQNRERAMEILRAKLLELEIAEANAKERSARLSQVGTGDRSEKIRTYNYKDNRTTDHRLGVNFPLEQVLSGQLEDVIGACIAEEQKRQMEELSNQSED</sequence>
<dbReference type="AlphaFoldDB" id="A0A0A2CAW8"/>
<dbReference type="PANTHER" id="PTHR43804:SF8">
    <property type="entry name" value="PEPTIDE CHAIN RELEASE FACTOR APG3, CHLOROPLASTIC"/>
    <property type="match status" value="1"/>
</dbReference>
<dbReference type="PROSITE" id="PS00745">
    <property type="entry name" value="RF_PROK_I"/>
    <property type="match status" value="1"/>
</dbReference>
<proteinExistence type="inferred from homology"/>
<dbReference type="Proteomes" id="UP000030392">
    <property type="component" value="Unassembled WGS sequence"/>
</dbReference>
<dbReference type="FunFam" id="3.30.160.20:FF:000004">
    <property type="entry name" value="Peptide chain release factor 1"/>
    <property type="match status" value="1"/>
</dbReference>
<evidence type="ECO:0000256" key="4">
    <source>
        <dbReference type="ARBA" id="ARBA00022917"/>
    </source>
</evidence>
<dbReference type="GO" id="GO:0005737">
    <property type="term" value="C:cytoplasm"/>
    <property type="evidence" value="ECO:0007669"/>
    <property type="project" value="UniProtKB-SubCell"/>
</dbReference>
<comment type="similarity">
    <text evidence="2 6">Belongs to the prokaryotic/mitochondrial release factor family.</text>
</comment>
<feature type="coiled-coil region" evidence="7">
    <location>
        <begin position="268"/>
        <end position="295"/>
    </location>
</feature>
<dbReference type="InterPro" id="IPR000352">
    <property type="entry name" value="Pep_chain_release_fac_I"/>
</dbReference>
<comment type="PTM">
    <text evidence="6">Methylated by PrmC. Methylation increases the termination efficiency of RF1.</text>
</comment>
<evidence type="ECO:0000256" key="1">
    <source>
        <dbReference type="ARBA" id="ARBA00002986"/>
    </source>
</evidence>
<keyword evidence="4 6" id="KW-0648">Protein biosynthesis</keyword>
<keyword evidence="3 6" id="KW-0488">Methylation</keyword>
<dbReference type="Gene3D" id="3.30.70.1660">
    <property type="match status" value="1"/>
</dbReference>
<evidence type="ECO:0000313" key="9">
    <source>
        <dbReference type="EMBL" id="KGG22030.1"/>
    </source>
</evidence>
<dbReference type="NCBIfam" id="NF001859">
    <property type="entry name" value="PRK00591.1"/>
    <property type="match status" value="1"/>
</dbReference>
<dbReference type="Pfam" id="PF00472">
    <property type="entry name" value="RF-1"/>
    <property type="match status" value="1"/>
</dbReference>